<proteinExistence type="predicted"/>
<dbReference type="EMBL" id="FTOF01000014">
    <property type="protein sequence ID" value="SIS56428.1"/>
    <property type="molecule type" value="Genomic_DNA"/>
</dbReference>
<evidence type="ECO:0000313" key="2">
    <source>
        <dbReference type="Proteomes" id="UP000186292"/>
    </source>
</evidence>
<accession>A0A1N7K4E5</accession>
<dbReference type="RefSeq" id="WP_076599876.1">
    <property type="nucleotide sequence ID" value="NZ_CP046976.1"/>
</dbReference>
<dbReference type="Proteomes" id="UP000186292">
    <property type="component" value="Unassembled WGS sequence"/>
</dbReference>
<dbReference type="OrthoDB" id="9806511at2"/>
<dbReference type="STRING" id="1161099.SAMN05444817_11417"/>
<sequence>MSESVTSTARVRLDRPARYGKLLASYFEQLIDATWDPESSKGTFTFPPAGALGNPGGGAATCDVIATDGVLMLSLEGAESAVECAERDLATRLIHMAKDQEVAVEFARGDGGIARFTREDEELTA</sequence>
<dbReference type="Pfam" id="PF09981">
    <property type="entry name" value="DUF2218"/>
    <property type="match status" value="1"/>
</dbReference>
<organism evidence="1 2">
    <name type="scientific">Corynebacterium appendicis CIP 107643</name>
    <dbReference type="NCBI Taxonomy" id="1161099"/>
    <lineage>
        <taxon>Bacteria</taxon>
        <taxon>Bacillati</taxon>
        <taxon>Actinomycetota</taxon>
        <taxon>Actinomycetes</taxon>
        <taxon>Mycobacteriales</taxon>
        <taxon>Corynebacteriaceae</taxon>
        <taxon>Corynebacterium</taxon>
    </lineage>
</organism>
<evidence type="ECO:0008006" key="3">
    <source>
        <dbReference type="Google" id="ProtNLM"/>
    </source>
</evidence>
<dbReference type="AlphaFoldDB" id="A0A1N7K4E5"/>
<dbReference type="Gene3D" id="3.30.310.50">
    <property type="entry name" value="Alpha-D-phosphohexomutase, C-terminal domain"/>
    <property type="match status" value="1"/>
</dbReference>
<name>A0A1N7K4E5_9CORY</name>
<keyword evidence="2" id="KW-1185">Reference proteome</keyword>
<protein>
    <recommendedName>
        <fullName evidence="3">DUF2218 domain-containing protein</fullName>
    </recommendedName>
</protein>
<gene>
    <name evidence="1" type="ORF">SAMN05444817_11417</name>
</gene>
<reference evidence="2" key="1">
    <citation type="submission" date="2017-01" db="EMBL/GenBank/DDBJ databases">
        <authorList>
            <person name="Varghese N."/>
            <person name="Submissions S."/>
        </authorList>
    </citation>
    <scope>NUCLEOTIDE SEQUENCE [LARGE SCALE GENOMIC DNA]</scope>
    <source>
        <strain evidence="2">DSM 44531</strain>
    </source>
</reference>
<dbReference type="InterPro" id="IPR014543">
    <property type="entry name" value="UCP028291"/>
</dbReference>
<evidence type="ECO:0000313" key="1">
    <source>
        <dbReference type="EMBL" id="SIS56428.1"/>
    </source>
</evidence>